<dbReference type="Pfam" id="PF01619">
    <property type="entry name" value="Pro_dh"/>
    <property type="match status" value="1"/>
</dbReference>
<dbReference type="GO" id="GO:0010133">
    <property type="term" value="P:L-proline catabolic process to L-glutamate"/>
    <property type="evidence" value="ECO:0007669"/>
    <property type="project" value="TreeGrafter"/>
</dbReference>
<keyword evidence="5" id="KW-0285">Flavoprotein</keyword>
<dbReference type="GO" id="GO:0071949">
    <property type="term" value="F:FAD binding"/>
    <property type="evidence" value="ECO:0007669"/>
    <property type="project" value="TreeGrafter"/>
</dbReference>
<dbReference type="InterPro" id="IPR002872">
    <property type="entry name" value="Proline_DH_dom"/>
</dbReference>
<comment type="similarity">
    <text evidence="1 5">Belongs to the proline oxidase family.</text>
</comment>
<dbReference type="SUPFAM" id="SSF51730">
    <property type="entry name" value="FAD-linked oxidoreductase"/>
    <property type="match status" value="1"/>
</dbReference>
<dbReference type="EC" id="1.5.5.2" evidence="2 5"/>
<evidence type="ECO:0000259" key="6">
    <source>
        <dbReference type="Pfam" id="PF01619"/>
    </source>
</evidence>
<dbReference type="Gene3D" id="3.20.20.220">
    <property type="match status" value="2"/>
</dbReference>
<reference evidence="7 8" key="1">
    <citation type="submission" date="2019-02" db="EMBL/GenBank/DDBJ databases">
        <title>Genome sequencing of the rare red list fungi Bondarzewia mesenterica.</title>
        <authorList>
            <person name="Buettner E."/>
            <person name="Kellner H."/>
        </authorList>
    </citation>
    <scope>NUCLEOTIDE SEQUENCE [LARGE SCALE GENOMIC DNA]</scope>
    <source>
        <strain evidence="7 8">DSM 108281</strain>
    </source>
</reference>
<keyword evidence="8" id="KW-1185">Reference proteome</keyword>
<dbReference type="OrthoDB" id="5464at2759"/>
<dbReference type="InterPro" id="IPR015659">
    <property type="entry name" value="Proline_oxidase"/>
</dbReference>
<protein>
    <recommendedName>
        <fullName evidence="2 5">Proline dehydrogenase</fullName>
        <ecNumber evidence="2 5">1.5.5.2</ecNumber>
    </recommendedName>
</protein>
<accession>A0A4S4LYV7</accession>
<dbReference type="EMBL" id="SGPL01000124">
    <property type="protein sequence ID" value="THH17138.1"/>
    <property type="molecule type" value="Genomic_DNA"/>
</dbReference>
<dbReference type="Proteomes" id="UP000310158">
    <property type="component" value="Unassembled WGS sequence"/>
</dbReference>
<proteinExistence type="inferred from homology"/>
<keyword evidence="4 5" id="KW-0642">Proline metabolism</keyword>
<comment type="cofactor">
    <cofactor evidence="5">
        <name>FAD</name>
        <dbReference type="ChEBI" id="CHEBI:57692"/>
    </cofactor>
</comment>
<dbReference type="PANTHER" id="PTHR13914:SF0">
    <property type="entry name" value="PROLINE DEHYDROGENASE 1, MITOCHONDRIAL"/>
    <property type="match status" value="1"/>
</dbReference>
<dbReference type="PANTHER" id="PTHR13914">
    <property type="entry name" value="PROLINE OXIDASE"/>
    <property type="match status" value="1"/>
</dbReference>
<gene>
    <name evidence="7" type="ORF">EW146_g3612</name>
</gene>
<evidence type="ECO:0000256" key="3">
    <source>
        <dbReference type="ARBA" id="ARBA00023002"/>
    </source>
</evidence>
<dbReference type="AlphaFoldDB" id="A0A4S4LYV7"/>
<name>A0A4S4LYV7_9AGAM</name>
<evidence type="ECO:0000313" key="7">
    <source>
        <dbReference type="EMBL" id="THH17138.1"/>
    </source>
</evidence>
<dbReference type="InterPro" id="IPR029041">
    <property type="entry name" value="FAD-linked_oxidoreductase-like"/>
</dbReference>
<feature type="domain" description="Proline dehydrogenase" evidence="6">
    <location>
        <begin position="179"/>
        <end position="563"/>
    </location>
</feature>
<organism evidence="7 8">
    <name type="scientific">Bondarzewia mesenterica</name>
    <dbReference type="NCBI Taxonomy" id="1095465"/>
    <lineage>
        <taxon>Eukaryota</taxon>
        <taxon>Fungi</taxon>
        <taxon>Dikarya</taxon>
        <taxon>Basidiomycota</taxon>
        <taxon>Agaricomycotina</taxon>
        <taxon>Agaricomycetes</taxon>
        <taxon>Russulales</taxon>
        <taxon>Bondarzewiaceae</taxon>
        <taxon>Bondarzewia</taxon>
    </lineage>
</organism>
<comment type="catalytic activity">
    <reaction evidence="5">
        <text>L-proline + a quinone = (S)-1-pyrroline-5-carboxylate + a quinol + H(+)</text>
        <dbReference type="Rhea" id="RHEA:23784"/>
        <dbReference type="ChEBI" id="CHEBI:15378"/>
        <dbReference type="ChEBI" id="CHEBI:17388"/>
        <dbReference type="ChEBI" id="CHEBI:24646"/>
        <dbReference type="ChEBI" id="CHEBI:60039"/>
        <dbReference type="ChEBI" id="CHEBI:132124"/>
        <dbReference type="EC" id="1.5.5.2"/>
    </reaction>
</comment>
<keyword evidence="5" id="KW-0274">FAD</keyword>
<dbReference type="GO" id="GO:0004657">
    <property type="term" value="F:proline dehydrogenase activity"/>
    <property type="evidence" value="ECO:0007669"/>
    <property type="project" value="UniProtKB-EC"/>
</dbReference>
<evidence type="ECO:0000256" key="2">
    <source>
        <dbReference type="ARBA" id="ARBA00012695"/>
    </source>
</evidence>
<keyword evidence="3 5" id="KW-0560">Oxidoreductase</keyword>
<evidence type="ECO:0000256" key="4">
    <source>
        <dbReference type="ARBA" id="ARBA00023062"/>
    </source>
</evidence>
<comment type="caution">
    <text evidence="7">The sequence shown here is derived from an EMBL/GenBank/DDBJ whole genome shotgun (WGS) entry which is preliminary data.</text>
</comment>
<comment type="function">
    <text evidence="5">Converts proline to delta-1-pyrroline-5-carboxylate.</text>
</comment>
<evidence type="ECO:0000313" key="8">
    <source>
        <dbReference type="Proteomes" id="UP000310158"/>
    </source>
</evidence>
<sequence>MSLRLFRRLPFIRLTTSPSRGVSSVSGPSTASSNRFLRYGLLSGGLLGVSLYIGHNISTIYADHAETAKESQRPLTPISSLIRSYAVYTMCSFPALVDRSPSILAFLTSVPGLKQITEAFVRRTFFAQFVGGDTAHECVPLLESLRAENKGTLFAYSVEVDEAEATGGGSKGSVPVYKQIVQEMIRSIDVAADFEDQRASGSSSAAGRRTWVAVKLSALLPDAQSLVNLSVYLTKARPARSAIAFPGYPRASDLDCLTSDQIKGESPLTEQDIHDIKDLHSDLVKICSRAQERDIRIIIDAEYRHALFFFIVAWHHTLTGCLMTRSWYQPAIDAMTLSLMRQFNKLPDRSSSEPIPVRPLIYATFQAYLRRNLEYLEQSLKDAKAGNYALGVKLVRGAYHPHETIAHETAASGHNNTSLSISPDPHPPVWPTKPETDACYNATARRIISSIRDDIAAHHPVPTVGVLFGSHNWESCDLVLDELVKQGLARREKQDGREVVSMGDEVTERVALGQLFGMSDELTDYLVDKTRSSSPFVIKYVPYGALSEVMPYLSRRAIENKSMLGGGQAAAERRRAWAEIRAPMVLRTAFCLTIPWRTARHCLDITWQALMRRMDTRSAALDN</sequence>
<evidence type="ECO:0000256" key="5">
    <source>
        <dbReference type="RuleBase" id="RU364054"/>
    </source>
</evidence>
<dbReference type="GO" id="GO:0005739">
    <property type="term" value="C:mitochondrion"/>
    <property type="evidence" value="ECO:0007669"/>
    <property type="project" value="TreeGrafter"/>
</dbReference>
<evidence type="ECO:0000256" key="1">
    <source>
        <dbReference type="ARBA" id="ARBA00005869"/>
    </source>
</evidence>